<dbReference type="RefSeq" id="WP_290358399.1">
    <property type="nucleotide sequence ID" value="NZ_JAUHHC010000002.1"/>
</dbReference>
<comment type="caution">
    <text evidence="2">The sequence shown here is derived from an EMBL/GenBank/DDBJ whole genome shotgun (WGS) entry which is preliminary data.</text>
</comment>
<organism evidence="2 3">
    <name type="scientific">Roseateles violae</name>
    <dbReference type="NCBI Taxonomy" id="3058042"/>
    <lineage>
        <taxon>Bacteria</taxon>
        <taxon>Pseudomonadati</taxon>
        <taxon>Pseudomonadota</taxon>
        <taxon>Betaproteobacteria</taxon>
        <taxon>Burkholderiales</taxon>
        <taxon>Sphaerotilaceae</taxon>
        <taxon>Roseateles</taxon>
    </lineage>
</organism>
<protein>
    <submittedName>
        <fullName evidence="2">Uncharacterized protein</fullName>
    </submittedName>
</protein>
<feature type="compositionally biased region" description="Gly residues" evidence="1">
    <location>
        <begin position="59"/>
        <end position="71"/>
    </location>
</feature>
<reference evidence="2 3" key="1">
    <citation type="submission" date="2023-06" db="EMBL/GenBank/DDBJ databases">
        <title>Pelomonas sp. PFR6 16S ribosomal RNA gene Genome sequencing and assembly.</title>
        <authorList>
            <person name="Woo H."/>
        </authorList>
    </citation>
    <scope>NUCLEOTIDE SEQUENCE [LARGE SCALE GENOMIC DNA]</scope>
    <source>
        <strain evidence="2 3">PFR6</strain>
    </source>
</reference>
<sequence length="71" mass="6526">MQDQNPQAPIAADPDGASAAETTPGDEAPPGTPGTGEKPCPECGGSGRAEDGGDCPSCGGSGTVVAGVGGG</sequence>
<evidence type="ECO:0000256" key="1">
    <source>
        <dbReference type="SAM" id="MobiDB-lite"/>
    </source>
</evidence>
<name>A0ABT8DUU7_9BURK</name>
<evidence type="ECO:0000313" key="3">
    <source>
        <dbReference type="Proteomes" id="UP001228044"/>
    </source>
</evidence>
<evidence type="ECO:0000313" key="2">
    <source>
        <dbReference type="EMBL" id="MDN3920084.1"/>
    </source>
</evidence>
<keyword evidence="3" id="KW-1185">Reference proteome</keyword>
<dbReference type="EMBL" id="JAUHHC010000002">
    <property type="protein sequence ID" value="MDN3920084.1"/>
    <property type="molecule type" value="Genomic_DNA"/>
</dbReference>
<dbReference type="Gene3D" id="6.20.20.10">
    <property type="match status" value="1"/>
</dbReference>
<gene>
    <name evidence="2" type="ORF">QWJ38_07305</name>
</gene>
<accession>A0ABT8DUU7</accession>
<proteinExistence type="predicted"/>
<dbReference type="Proteomes" id="UP001228044">
    <property type="component" value="Unassembled WGS sequence"/>
</dbReference>
<feature type="region of interest" description="Disordered" evidence="1">
    <location>
        <begin position="1"/>
        <end position="71"/>
    </location>
</feature>